<name>A0ABT9DU43_9PROT</name>
<dbReference type="InterPro" id="IPR017961">
    <property type="entry name" value="DNA_pol_Y-fam_little_finger"/>
</dbReference>
<dbReference type="InterPro" id="IPR050356">
    <property type="entry name" value="SulA_CellDiv_inhibitor"/>
</dbReference>
<gene>
    <name evidence="9" type="ORF">Q7A36_03530</name>
</gene>
<evidence type="ECO:0000259" key="7">
    <source>
        <dbReference type="Pfam" id="PF00817"/>
    </source>
</evidence>
<dbReference type="EMBL" id="JAUTWS010000002">
    <property type="protein sequence ID" value="MDO9707403.1"/>
    <property type="molecule type" value="Genomic_DNA"/>
</dbReference>
<dbReference type="CDD" id="cd03468">
    <property type="entry name" value="PolY_like"/>
    <property type="match status" value="1"/>
</dbReference>
<dbReference type="EC" id="2.7.7.7" evidence="2"/>
<dbReference type="Proteomes" id="UP001243009">
    <property type="component" value="Unassembled WGS sequence"/>
</dbReference>
<dbReference type="PANTHER" id="PTHR35369:SF2">
    <property type="entry name" value="BLR3025 PROTEIN"/>
    <property type="match status" value="1"/>
</dbReference>
<evidence type="ECO:0000256" key="3">
    <source>
        <dbReference type="ARBA" id="ARBA00022763"/>
    </source>
</evidence>
<protein>
    <recommendedName>
        <fullName evidence="2">DNA-directed DNA polymerase</fullName>
        <ecNumber evidence="2">2.7.7.7</ecNumber>
    </recommendedName>
</protein>
<comment type="caution">
    <text evidence="9">The sequence shown here is derived from an EMBL/GenBank/DDBJ whole genome shotgun (WGS) entry which is preliminary data.</text>
</comment>
<feature type="domain" description="UmuC" evidence="7">
    <location>
        <begin position="94"/>
        <end position="218"/>
    </location>
</feature>
<organism evidence="9 10">
    <name type="scientific">Paracraurococcus lichenis</name>
    <dbReference type="NCBI Taxonomy" id="3064888"/>
    <lineage>
        <taxon>Bacteria</taxon>
        <taxon>Pseudomonadati</taxon>
        <taxon>Pseudomonadota</taxon>
        <taxon>Alphaproteobacteria</taxon>
        <taxon>Acetobacterales</taxon>
        <taxon>Roseomonadaceae</taxon>
        <taxon>Paracraurococcus</taxon>
    </lineage>
</organism>
<evidence type="ECO:0000256" key="5">
    <source>
        <dbReference type="ARBA" id="ARBA00049244"/>
    </source>
</evidence>
<dbReference type="RefSeq" id="WP_305102268.1">
    <property type="nucleotide sequence ID" value="NZ_JAUTWS010000002.1"/>
</dbReference>
<evidence type="ECO:0000313" key="9">
    <source>
        <dbReference type="EMBL" id="MDO9707403.1"/>
    </source>
</evidence>
<evidence type="ECO:0000256" key="2">
    <source>
        <dbReference type="ARBA" id="ARBA00012417"/>
    </source>
</evidence>
<accession>A0ABT9DU43</accession>
<keyword evidence="10" id="KW-1185">Reference proteome</keyword>
<keyword evidence="3" id="KW-0227">DNA damage</keyword>
<proteinExistence type="predicted"/>
<evidence type="ECO:0000256" key="6">
    <source>
        <dbReference type="SAM" id="MobiDB-lite"/>
    </source>
</evidence>
<dbReference type="SUPFAM" id="SSF56672">
    <property type="entry name" value="DNA/RNA polymerases"/>
    <property type="match status" value="1"/>
</dbReference>
<sequence>MRRRACGPGLTRGALPPSTPRWGPDRANECGANLIDGERDPAGVPLPIDDPGGIGGNAADGPSFGPEKGRSPLAATPRRIAALHLPLLPIERRRLSGAAAIWAAQGNRRVLVAVSPEAMAAGLRAGQALADAQAILPEVALHPHAPEADAAWLRRLAHWALCVTPLPALDPPDGLLLDVTGVAHLHQGEETLRRALAARFARAGVTARIAIAGTADCAAGLARAGVEIVVPPGEEAVAIAPLPLQALRLPEASIAALHRLGLRRIGDLLAQPRAPLARRFGTVLLDLLDAATGLRPRPLRPLRPPPAFLAARDFLEPLVTREAIDATMAVLLPKLCRQLAEAGQGARRFVLHAFRVDGQVQAVAIGTGLPTRAPRHIARLFRERLERLEPGFGFERLALEARATAPLAAVQGALPGEGGASVQARRQALAELLDRLAQRVEVWRLAPRASHWPERAVFRAGPFESVLPPPGWPGPAPRPVRLLRRPVRLSAVALLPDAPPSLLRLGRASWRVLRAEGPERIAPEWWWERPDRPFRDYYRVELASGARLWVCRPGVAVPGEATAWWLHGRFE</sequence>
<evidence type="ECO:0000259" key="8">
    <source>
        <dbReference type="Pfam" id="PF11799"/>
    </source>
</evidence>
<reference evidence="9 10" key="1">
    <citation type="submission" date="2023-08" db="EMBL/GenBank/DDBJ databases">
        <title>The draft genome sequence of Paracraurococcus sp. LOR1-02.</title>
        <authorList>
            <person name="Kingkaew E."/>
            <person name="Tanasupawat S."/>
        </authorList>
    </citation>
    <scope>NUCLEOTIDE SEQUENCE [LARGE SCALE GENOMIC DNA]</scope>
    <source>
        <strain evidence="9 10">LOR1-02</strain>
    </source>
</reference>
<feature type="region of interest" description="Disordered" evidence="6">
    <location>
        <begin position="1"/>
        <end position="72"/>
    </location>
</feature>
<dbReference type="Pfam" id="PF00817">
    <property type="entry name" value="IMS"/>
    <property type="match status" value="1"/>
</dbReference>
<comment type="catalytic activity">
    <reaction evidence="5">
        <text>DNA(n) + a 2'-deoxyribonucleoside 5'-triphosphate = DNA(n+1) + diphosphate</text>
        <dbReference type="Rhea" id="RHEA:22508"/>
        <dbReference type="Rhea" id="RHEA-COMP:17339"/>
        <dbReference type="Rhea" id="RHEA-COMP:17340"/>
        <dbReference type="ChEBI" id="CHEBI:33019"/>
        <dbReference type="ChEBI" id="CHEBI:61560"/>
        <dbReference type="ChEBI" id="CHEBI:173112"/>
        <dbReference type="EC" id="2.7.7.7"/>
    </reaction>
</comment>
<comment type="function">
    <text evidence="4">Poorly processive, error-prone DNA polymerase involved in untargeted mutagenesis. Copies undamaged DNA at stalled replication forks, which arise in vivo from mismatched or misaligned primer ends. These misaligned primers can be extended by PolIV. Exhibits no 3'-5' exonuclease (proofreading) activity. May be involved in translesional synthesis, in conjunction with the beta clamp from PolIII.</text>
</comment>
<feature type="domain" description="DNA polymerase Y-family little finger" evidence="8">
    <location>
        <begin position="310"/>
        <end position="398"/>
    </location>
</feature>
<dbReference type="InterPro" id="IPR043502">
    <property type="entry name" value="DNA/RNA_pol_sf"/>
</dbReference>
<dbReference type="InterPro" id="IPR001126">
    <property type="entry name" value="UmuC"/>
</dbReference>
<evidence type="ECO:0000256" key="4">
    <source>
        <dbReference type="ARBA" id="ARBA00025589"/>
    </source>
</evidence>
<dbReference type="PANTHER" id="PTHR35369">
    <property type="entry name" value="BLR3025 PROTEIN-RELATED"/>
    <property type="match status" value="1"/>
</dbReference>
<evidence type="ECO:0000313" key="10">
    <source>
        <dbReference type="Proteomes" id="UP001243009"/>
    </source>
</evidence>
<dbReference type="Pfam" id="PF11799">
    <property type="entry name" value="IMS_C"/>
    <property type="match status" value="1"/>
</dbReference>
<comment type="subunit">
    <text evidence="1">Monomer.</text>
</comment>
<evidence type="ECO:0000256" key="1">
    <source>
        <dbReference type="ARBA" id="ARBA00011245"/>
    </source>
</evidence>